<feature type="domain" description="Glycosyltransferase subfamily 4-like N-terminal" evidence="2">
    <location>
        <begin position="16"/>
        <end position="178"/>
    </location>
</feature>
<gene>
    <name evidence="3" type="ORF">ACFSW8_08565</name>
</gene>
<dbReference type="Pfam" id="PF13439">
    <property type="entry name" value="Glyco_transf_4"/>
    <property type="match status" value="1"/>
</dbReference>
<feature type="domain" description="Glycosyl transferase family 1" evidence="1">
    <location>
        <begin position="197"/>
        <end position="356"/>
    </location>
</feature>
<dbReference type="EMBL" id="JBHUJB010000035">
    <property type="protein sequence ID" value="MFD2158947.1"/>
    <property type="molecule type" value="Genomic_DNA"/>
</dbReference>
<evidence type="ECO:0000259" key="2">
    <source>
        <dbReference type="Pfam" id="PF13439"/>
    </source>
</evidence>
<evidence type="ECO:0000259" key="1">
    <source>
        <dbReference type="Pfam" id="PF00534"/>
    </source>
</evidence>
<evidence type="ECO:0000313" key="4">
    <source>
        <dbReference type="Proteomes" id="UP001597389"/>
    </source>
</evidence>
<comment type="caution">
    <text evidence="3">The sequence shown here is derived from an EMBL/GenBank/DDBJ whole genome shotgun (WGS) entry which is preliminary data.</text>
</comment>
<dbReference type="Pfam" id="PF00534">
    <property type="entry name" value="Glycos_transf_1"/>
    <property type="match status" value="1"/>
</dbReference>
<organism evidence="3 4">
    <name type="scientific">Rubritalea tangerina</name>
    <dbReference type="NCBI Taxonomy" id="430798"/>
    <lineage>
        <taxon>Bacteria</taxon>
        <taxon>Pseudomonadati</taxon>
        <taxon>Verrucomicrobiota</taxon>
        <taxon>Verrucomicrobiia</taxon>
        <taxon>Verrucomicrobiales</taxon>
        <taxon>Rubritaleaceae</taxon>
        <taxon>Rubritalea</taxon>
    </lineage>
</organism>
<dbReference type="Gene3D" id="3.40.50.2000">
    <property type="entry name" value="Glycogen Phosphorylase B"/>
    <property type="match status" value="2"/>
</dbReference>
<sequence>MRKKIAHLQLLPMLSGVQRVSYQELAHLDEGIEAHILCKERGELVTELEAVGVSFRGIPSLQRAIHPWKDFQAFCQLYSLFKSEEYDVVHTHSSKTGFLGRLAAKLAGVPCIVHTIHGFAFPAAKSKFEYIVYWLLEWIAGRCCDVVIALTESDRLICTKSLGIDESSVRLLPNAVDRTVYYPVNELDRSSLRKSVLSEDVDEVVAVMVGRMWEQKAPELFVRAAIRAFEQSGNLRLKLYLVGDGELRNGLEKEVAEAGLSERIKFLGWRSDVPDILRASDIFVLPSRWEGMPLAILEALATKLAVVVSDIPGNRAALGQRECGVTFPAESVDDLSTILVQLTEHSEMRRKYAEKGCQHISDNHDLENRICKIRDLYNQILSSKL</sequence>
<dbReference type="SUPFAM" id="SSF53756">
    <property type="entry name" value="UDP-Glycosyltransferase/glycogen phosphorylase"/>
    <property type="match status" value="1"/>
</dbReference>
<keyword evidence="4" id="KW-1185">Reference proteome</keyword>
<name>A0ABW4ZBE6_9BACT</name>
<dbReference type="PANTHER" id="PTHR45947:SF3">
    <property type="entry name" value="SULFOQUINOVOSYL TRANSFERASE SQD2"/>
    <property type="match status" value="1"/>
</dbReference>
<dbReference type="Proteomes" id="UP001597389">
    <property type="component" value="Unassembled WGS sequence"/>
</dbReference>
<dbReference type="InterPro" id="IPR050194">
    <property type="entry name" value="Glycosyltransferase_grp1"/>
</dbReference>
<dbReference type="CDD" id="cd03808">
    <property type="entry name" value="GT4_CapM-like"/>
    <property type="match status" value="1"/>
</dbReference>
<dbReference type="InterPro" id="IPR028098">
    <property type="entry name" value="Glyco_trans_4-like_N"/>
</dbReference>
<evidence type="ECO:0000313" key="3">
    <source>
        <dbReference type="EMBL" id="MFD2158947.1"/>
    </source>
</evidence>
<reference evidence="4" key="1">
    <citation type="journal article" date="2019" name="Int. J. Syst. Evol. Microbiol.">
        <title>The Global Catalogue of Microorganisms (GCM) 10K type strain sequencing project: providing services to taxonomists for standard genome sequencing and annotation.</title>
        <authorList>
            <consortium name="The Broad Institute Genomics Platform"/>
            <consortium name="The Broad Institute Genome Sequencing Center for Infectious Disease"/>
            <person name="Wu L."/>
            <person name="Ma J."/>
        </authorList>
    </citation>
    <scope>NUCLEOTIDE SEQUENCE [LARGE SCALE GENOMIC DNA]</scope>
    <source>
        <strain evidence="4">CCUG 57942</strain>
    </source>
</reference>
<protein>
    <submittedName>
        <fullName evidence="3">Glycosyltransferase family 4 protein</fullName>
    </submittedName>
</protein>
<dbReference type="InterPro" id="IPR001296">
    <property type="entry name" value="Glyco_trans_1"/>
</dbReference>
<proteinExistence type="predicted"/>
<accession>A0ABW4ZBE6</accession>
<dbReference type="PANTHER" id="PTHR45947">
    <property type="entry name" value="SULFOQUINOVOSYL TRANSFERASE SQD2"/>
    <property type="match status" value="1"/>
</dbReference>
<dbReference type="RefSeq" id="WP_377087244.1">
    <property type="nucleotide sequence ID" value="NZ_JBHSJL010000014.1"/>
</dbReference>